<evidence type="ECO:0000256" key="4">
    <source>
        <dbReference type="ARBA" id="ARBA00022727"/>
    </source>
</evidence>
<dbReference type="PRINTS" id="PR00108">
    <property type="entry name" value="THYMDSNTHASE"/>
</dbReference>
<dbReference type="EC" id="2.1.1.45" evidence="1"/>
<dbReference type="FunFam" id="3.30.572.10:FF:000013">
    <property type="entry name" value="Thymidylate synthase"/>
    <property type="match status" value="1"/>
</dbReference>
<dbReference type="InterPro" id="IPR023451">
    <property type="entry name" value="Thymidate_synth/dCMP_Mease_dom"/>
</dbReference>
<evidence type="ECO:0000256" key="3">
    <source>
        <dbReference type="ARBA" id="ARBA00022679"/>
    </source>
</evidence>
<dbReference type="PANTHER" id="PTHR11548:SF2">
    <property type="entry name" value="THYMIDYLATE SYNTHASE"/>
    <property type="match status" value="1"/>
</dbReference>
<dbReference type="InterPro" id="IPR036926">
    <property type="entry name" value="Thymidate_synth/dCMP_Mease_sf"/>
</dbReference>
<dbReference type="InterPro" id="IPR045097">
    <property type="entry name" value="Thymidate_synth/dCMP_Mease"/>
</dbReference>
<organism evidence="6">
    <name type="scientific">viral metagenome</name>
    <dbReference type="NCBI Taxonomy" id="1070528"/>
    <lineage>
        <taxon>unclassified sequences</taxon>
        <taxon>metagenomes</taxon>
        <taxon>organismal metagenomes</taxon>
    </lineage>
</organism>
<dbReference type="GO" id="GO:0004799">
    <property type="term" value="F:thymidylate synthase activity"/>
    <property type="evidence" value="ECO:0007669"/>
    <property type="project" value="UniProtKB-EC"/>
</dbReference>
<sequence>MIKNQVGNISGKNNEELQYIQLINDVIQKGTLEAGRNGNTYSIFGASMHFSLENNKIPILTTKKMAWKTCLKELFWFIKGDTDNTKLNQQGVHIWDANASRNFLDDRGLIHNEVNDLGPIYGHQWRHFNAAYTGCSTDYTGQGVDQLQYIIDSLKDPVNRYSRRLVMSAWNPCQINEMALPPCHVLVQFNCSRNNKLSCILYQRSGDIGLGVPFNIASYSFLTHLLAKHCGLEAYEFIHTLGNAHIYEDHVEALREQMKNEPFEFPTIQINRQFENINDYSMDNIIIENYQSHKSIIMAMHE</sequence>
<evidence type="ECO:0000256" key="2">
    <source>
        <dbReference type="ARBA" id="ARBA00022603"/>
    </source>
</evidence>
<evidence type="ECO:0000256" key="1">
    <source>
        <dbReference type="ARBA" id="ARBA00011947"/>
    </source>
</evidence>
<keyword evidence="2" id="KW-0489">Methyltransferase</keyword>
<accession>A0A6C0HX69</accession>
<evidence type="ECO:0000259" key="5">
    <source>
        <dbReference type="Pfam" id="PF00303"/>
    </source>
</evidence>
<dbReference type="GO" id="GO:0032259">
    <property type="term" value="P:methylation"/>
    <property type="evidence" value="ECO:0007669"/>
    <property type="project" value="UniProtKB-KW"/>
</dbReference>
<dbReference type="GO" id="GO:0006231">
    <property type="term" value="P:dTMP biosynthetic process"/>
    <property type="evidence" value="ECO:0007669"/>
    <property type="project" value="InterPro"/>
</dbReference>
<name>A0A6C0HX69_9ZZZZ</name>
<dbReference type="InterPro" id="IPR000398">
    <property type="entry name" value="Thymidylate_synthase"/>
</dbReference>
<proteinExistence type="inferred from homology"/>
<dbReference type="PANTHER" id="PTHR11548">
    <property type="entry name" value="THYMIDYLATE SYNTHASE 1"/>
    <property type="match status" value="1"/>
</dbReference>
<keyword evidence="4" id="KW-0545">Nucleotide biosynthesis</keyword>
<dbReference type="SUPFAM" id="SSF55831">
    <property type="entry name" value="Thymidylate synthase/dCMP hydroxymethylase"/>
    <property type="match status" value="1"/>
</dbReference>
<evidence type="ECO:0000313" key="6">
    <source>
        <dbReference type="EMBL" id="QHT85154.1"/>
    </source>
</evidence>
<dbReference type="HAMAP" id="MF_00008">
    <property type="entry name" value="Thymidy_synth_bact"/>
    <property type="match status" value="1"/>
</dbReference>
<dbReference type="CDD" id="cd00351">
    <property type="entry name" value="TS_Pyrimidine_HMase"/>
    <property type="match status" value="1"/>
</dbReference>
<dbReference type="GO" id="GO:0005739">
    <property type="term" value="C:mitochondrion"/>
    <property type="evidence" value="ECO:0007669"/>
    <property type="project" value="TreeGrafter"/>
</dbReference>
<protein>
    <recommendedName>
        <fullName evidence="1">thymidylate synthase</fullName>
        <ecNumber evidence="1">2.1.1.45</ecNumber>
    </recommendedName>
</protein>
<dbReference type="GO" id="GO:0005829">
    <property type="term" value="C:cytosol"/>
    <property type="evidence" value="ECO:0007669"/>
    <property type="project" value="TreeGrafter"/>
</dbReference>
<dbReference type="NCBIfam" id="TIGR03284">
    <property type="entry name" value="thym_sym"/>
    <property type="match status" value="1"/>
</dbReference>
<dbReference type="Gene3D" id="3.30.572.10">
    <property type="entry name" value="Thymidylate synthase/dCMP hydroxymethylase domain"/>
    <property type="match status" value="1"/>
</dbReference>
<keyword evidence="3" id="KW-0808">Transferase</keyword>
<dbReference type="Pfam" id="PF00303">
    <property type="entry name" value="Thymidylat_synt"/>
    <property type="match status" value="1"/>
</dbReference>
<reference evidence="6" key="1">
    <citation type="journal article" date="2020" name="Nature">
        <title>Giant virus diversity and host interactions through global metagenomics.</title>
        <authorList>
            <person name="Schulz F."/>
            <person name="Roux S."/>
            <person name="Paez-Espino D."/>
            <person name="Jungbluth S."/>
            <person name="Walsh D.A."/>
            <person name="Denef V.J."/>
            <person name="McMahon K.D."/>
            <person name="Konstantinidis K.T."/>
            <person name="Eloe-Fadrosh E.A."/>
            <person name="Kyrpides N.C."/>
            <person name="Woyke T."/>
        </authorList>
    </citation>
    <scope>NUCLEOTIDE SEQUENCE</scope>
    <source>
        <strain evidence="6">GVMAG-M-3300023184-178</strain>
    </source>
</reference>
<feature type="domain" description="Thymidylate synthase/dCMP hydroxymethylase" evidence="5">
    <location>
        <begin position="18"/>
        <end position="300"/>
    </location>
</feature>
<dbReference type="AlphaFoldDB" id="A0A6C0HX69"/>
<dbReference type="EMBL" id="MN740034">
    <property type="protein sequence ID" value="QHT85154.1"/>
    <property type="molecule type" value="Genomic_DNA"/>
</dbReference>